<feature type="compositionally biased region" description="Basic and acidic residues" evidence="2">
    <location>
        <begin position="1293"/>
        <end position="1303"/>
    </location>
</feature>
<name>A0ABU0LZX4_9BACT</name>
<feature type="compositionally biased region" description="Acidic residues" evidence="2">
    <location>
        <begin position="1320"/>
        <end position="1330"/>
    </location>
</feature>
<accession>A0ABU0LZX4</accession>
<dbReference type="Proteomes" id="UP001240643">
    <property type="component" value="Unassembled WGS sequence"/>
</dbReference>
<dbReference type="RefSeq" id="WP_256547067.1">
    <property type="nucleotide sequence ID" value="NZ_CP101809.1"/>
</dbReference>
<comment type="caution">
    <text evidence="3">The sequence shown here is derived from an EMBL/GenBank/DDBJ whole genome shotgun (WGS) entry which is preliminary data.</text>
</comment>
<gene>
    <name evidence="3" type="ORF">J2Z62_000682</name>
</gene>
<keyword evidence="1" id="KW-0175">Coiled coil</keyword>
<evidence type="ECO:0000256" key="1">
    <source>
        <dbReference type="SAM" id="Coils"/>
    </source>
</evidence>
<reference evidence="3" key="1">
    <citation type="submission" date="2023-07" db="EMBL/GenBank/DDBJ databases">
        <title>Genomic Encyclopedia of Type Strains, Phase IV (KMG-IV): sequencing the most valuable type-strain genomes for metagenomic binning, comparative biology and taxonomic classification.</title>
        <authorList>
            <person name="Goeker M."/>
        </authorList>
    </citation>
    <scope>NUCLEOTIDE SEQUENCE [LARGE SCALE GENOMIC DNA]</scope>
    <source>
        <strain evidence="3">DSM 21204</strain>
    </source>
</reference>
<feature type="compositionally biased region" description="Basic and acidic residues" evidence="2">
    <location>
        <begin position="1239"/>
        <end position="1250"/>
    </location>
</feature>
<protein>
    <submittedName>
        <fullName evidence="3">Uncharacterized protein</fullName>
    </submittedName>
</protein>
<evidence type="ECO:0000313" key="4">
    <source>
        <dbReference type="Proteomes" id="UP001240643"/>
    </source>
</evidence>
<feature type="coiled-coil region" evidence="1">
    <location>
        <begin position="763"/>
        <end position="844"/>
    </location>
</feature>
<feature type="coiled-coil region" evidence="1">
    <location>
        <begin position="360"/>
        <end position="394"/>
    </location>
</feature>
<sequence>MKKSKTKKTSLTKSVKAELQKKIASASLKGPVAITEADLKTLGLLFGKKNSIVCSFDEVLFICYKTLNQVTNEYEYFVHRKLDKKTKAHAVSLVDETQAKAIGLHEGIKKLKIGDEVFDIHYVSADAFPTQFKKFALKEKAPVISDDRFLTHFMDADAADKELNIFFDELRNWKKQITDKVLETKEVEKVEPKVVKQPSEKLIDITELSTPKKVSADSVTYSDAFNIRSVQKTGYHYLADNELIFVREPKTPRSELSFSYQTNFRDVDNFWSKLVKFYNINAVDLDRKLDSLEKHESPTRVFDTEQAELKITSKTKSAEESLEPKRIYLEEERDVLHEKVESLRLILETNQIPLDDSVEYKNLVQKYEETVAELDQVNKAIEIVNTENQTLSQRYQNFVPRNYTKVNATTETLNRHQDFVIDKLSNFDQQLNDIEYRKKEFEELLYQRVVNTHKAKKAKAKFELELRAQKPDNSELLLIAEREQEHLNQLAEQGRIQENIALVQAQIDLDESKINNSIETLREFEVVDNYEERIKNLHTQQQSLKERQVELNDVLVGAKIKLLKRRKLIKEDLKKRSQSLMFFENEIYQLSKKLNEEIRENFEVVWKLWNGKGISEINEIFTKKIELLTQISEVVAAQIDRLSINQMQSLELAKENQIDWEKVYEEVVNEYKVKGFYQENPKIEEFMFDNNQTKQNPFVRVELAPAVEKIVNLDYALSLADTQSRETYLNDQAKLSLLGLNPVTKDDDEYLVIDQLHENDELTPEQQSRLEQAQLERRLLEEEQMAKEAEVVAAQVETERELEAEMARVRAQKEQIDREIAAENAELERKLRQEEADALAVAQVSSEIHSKIVSEHKKEVYHFAKNLITEKYVELNGKNLVITDQFEPTLPQSSQRLQNLDYLAKPEDLSFQESNEVLDLEPFEEPWTNSFDNPLADEAPLGPELNIESANEQLEAFLDQPVEIEPTNLDSQETQPIETNDDSLIDQLNQEEFDLSDDLSSTDFAPEQNNFAEFSDVDVISTEDLLGDNVDHESNVTEDLVTLEDLSGPIQRVESEQQPASTEDFSFEAPDFSAFKPEDLVDESALAVDENQLDQQLSLIEEENEIMNDDKTDDKISAVFDDLTYREPAPTESEQPNRVSEIDLSEIKKRIMQIDEEILHLSSFTERSETRVEQAVKLRDELKRQFDEQMEIGKLEFEQSRDEFNNYLKSEIDEINEENTFDEAIEKHLLEDDLFAEPTAHDEVVDKDTDPSMPELSSPENSYFDTHRHTDQQDESTGELDQEPTDHFNQYDTTDHNHDHEPEGLADEAAEQNQSHDLTDSSEEETESETEPVAPAKKEGIFGKLKNLFGGK</sequence>
<evidence type="ECO:0000313" key="3">
    <source>
        <dbReference type="EMBL" id="MDQ0514244.1"/>
    </source>
</evidence>
<organism evidence="3 4">
    <name type="scientific">Mycoplasmoides fastidiosum</name>
    <dbReference type="NCBI Taxonomy" id="92758"/>
    <lineage>
        <taxon>Bacteria</taxon>
        <taxon>Bacillati</taxon>
        <taxon>Mycoplasmatota</taxon>
        <taxon>Mycoplasmoidales</taxon>
        <taxon>Mycoplasmoidaceae</taxon>
        <taxon>Mycoplasmoides</taxon>
    </lineage>
</organism>
<dbReference type="EMBL" id="JAUSWO010000001">
    <property type="protein sequence ID" value="MDQ0514244.1"/>
    <property type="molecule type" value="Genomic_DNA"/>
</dbReference>
<keyword evidence="4" id="KW-1185">Reference proteome</keyword>
<proteinExistence type="predicted"/>
<feature type="region of interest" description="Disordered" evidence="2">
    <location>
        <begin position="1235"/>
        <end position="1352"/>
    </location>
</feature>
<evidence type="ECO:0000256" key="2">
    <source>
        <dbReference type="SAM" id="MobiDB-lite"/>
    </source>
</evidence>
<feature type="compositionally biased region" description="Acidic residues" evidence="2">
    <location>
        <begin position="1273"/>
        <end position="1283"/>
    </location>
</feature>